<keyword evidence="3" id="KW-1003">Cell membrane</keyword>
<name>A0A1M5XFE7_9FIRM</name>
<evidence type="ECO:0000256" key="4">
    <source>
        <dbReference type="ARBA" id="ARBA00022692"/>
    </source>
</evidence>
<dbReference type="EMBL" id="FQXV01000005">
    <property type="protein sequence ID" value="SHH98469.1"/>
    <property type="molecule type" value="Genomic_DNA"/>
</dbReference>
<keyword evidence="2 7" id="KW-0813">Transport</keyword>
<feature type="transmembrane region" description="Helical" evidence="7">
    <location>
        <begin position="189"/>
        <end position="211"/>
    </location>
</feature>
<proteinExistence type="inferred from homology"/>
<evidence type="ECO:0000313" key="9">
    <source>
        <dbReference type="EMBL" id="SHH98469.1"/>
    </source>
</evidence>
<sequence>MKSKIKRATIAIIPLLAFFVLWEVGAYYAPRGVLPQPTKIVVAMLHAFVDPKEQLLFQTLESFKRIGLGFLLAGVVGNVLGFLLGTYFRSLERLFIPFFKVCEKINPFAIIPIFMILFGIGMQEKVAIVFWACIWPILTTTQEAAKNVDLKLIAATRAMGASRAKIFISVIFPYTLPDIFTGLKIAIRVAFFMIVAAETIGASSGLGWYYIRKQAMYNLNLIYGSILYITVLAILFNFLFTRLEKKFLVWKEAAFN</sequence>
<reference evidence="9 10" key="1">
    <citation type="submission" date="2016-11" db="EMBL/GenBank/DDBJ databases">
        <authorList>
            <person name="Jaros S."/>
            <person name="Januszkiewicz K."/>
            <person name="Wedrychowicz H."/>
        </authorList>
    </citation>
    <scope>NUCLEOTIDE SEQUENCE [LARGE SCALE GENOMIC DNA]</scope>
    <source>
        <strain evidence="9 10">DSM 10068</strain>
    </source>
</reference>
<evidence type="ECO:0000256" key="5">
    <source>
        <dbReference type="ARBA" id="ARBA00022989"/>
    </source>
</evidence>
<keyword evidence="10" id="KW-1185">Reference proteome</keyword>
<evidence type="ECO:0000313" key="10">
    <source>
        <dbReference type="Proteomes" id="UP000183995"/>
    </source>
</evidence>
<dbReference type="Pfam" id="PF00528">
    <property type="entry name" value="BPD_transp_1"/>
    <property type="match status" value="1"/>
</dbReference>
<protein>
    <submittedName>
        <fullName evidence="9">NitT/TauT family transport system permease protein</fullName>
    </submittedName>
</protein>
<dbReference type="SUPFAM" id="SSF161098">
    <property type="entry name" value="MetI-like"/>
    <property type="match status" value="1"/>
</dbReference>
<dbReference type="Gene3D" id="1.10.3720.10">
    <property type="entry name" value="MetI-like"/>
    <property type="match status" value="1"/>
</dbReference>
<dbReference type="GO" id="GO:0055085">
    <property type="term" value="P:transmembrane transport"/>
    <property type="evidence" value="ECO:0007669"/>
    <property type="project" value="InterPro"/>
</dbReference>
<keyword evidence="4 7" id="KW-0812">Transmembrane</keyword>
<dbReference type="CDD" id="cd06261">
    <property type="entry name" value="TM_PBP2"/>
    <property type="match status" value="1"/>
</dbReference>
<organism evidence="9 10">
    <name type="scientific">Sporobacter termitidis DSM 10068</name>
    <dbReference type="NCBI Taxonomy" id="1123282"/>
    <lineage>
        <taxon>Bacteria</taxon>
        <taxon>Bacillati</taxon>
        <taxon>Bacillota</taxon>
        <taxon>Clostridia</taxon>
        <taxon>Eubacteriales</taxon>
        <taxon>Oscillospiraceae</taxon>
        <taxon>Sporobacter</taxon>
    </lineage>
</organism>
<dbReference type="PANTHER" id="PTHR30151:SF0">
    <property type="entry name" value="ABC TRANSPORTER PERMEASE PROTEIN MJ0413-RELATED"/>
    <property type="match status" value="1"/>
</dbReference>
<keyword evidence="6 7" id="KW-0472">Membrane</keyword>
<evidence type="ECO:0000259" key="8">
    <source>
        <dbReference type="PROSITE" id="PS50928"/>
    </source>
</evidence>
<dbReference type="Proteomes" id="UP000183995">
    <property type="component" value="Unassembled WGS sequence"/>
</dbReference>
<dbReference type="RefSeq" id="WP_073077854.1">
    <property type="nucleotide sequence ID" value="NZ_FQXV01000005.1"/>
</dbReference>
<evidence type="ECO:0000256" key="6">
    <source>
        <dbReference type="ARBA" id="ARBA00023136"/>
    </source>
</evidence>
<dbReference type="PANTHER" id="PTHR30151">
    <property type="entry name" value="ALKANE SULFONATE ABC TRANSPORTER-RELATED, MEMBRANE SUBUNIT"/>
    <property type="match status" value="1"/>
</dbReference>
<dbReference type="PROSITE" id="PS50928">
    <property type="entry name" value="ABC_TM1"/>
    <property type="match status" value="1"/>
</dbReference>
<comment type="similarity">
    <text evidence="7">Belongs to the binding-protein-dependent transport system permease family.</text>
</comment>
<dbReference type="AlphaFoldDB" id="A0A1M5XFE7"/>
<feature type="domain" description="ABC transmembrane type-1" evidence="8">
    <location>
        <begin position="59"/>
        <end position="240"/>
    </location>
</feature>
<dbReference type="GO" id="GO:0005886">
    <property type="term" value="C:plasma membrane"/>
    <property type="evidence" value="ECO:0007669"/>
    <property type="project" value="UniProtKB-SubCell"/>
</dbReference>
<dbReference type="OrthoDB" id="9804353at2"/>
<dbReference type="InterPro" id="IPR000515">
    <property type="entry name" value="MetI-like"/>
</dbReference>
<evidence type="ECO:0000256" key="1">
    <source>
        <dbReference type="ARBA" id="ARBA00004651"/>
    </source>
</evidence>
<evidence type="ECO:0000256" key="2">
    <source>
        <dbReference type="ARBA" id="ARBA00022448"/>
    </source>
</evidence>
<feature type="transmembrane region" description="Helical" evidence="7">
    <location>
        <begin position="66"/>
        <end position="88"/>
    </location>
</feature>
<feature type="transmembrane region" description="Helical" evidence="7">
    <location>
        <begin position="109"/>
        <end position="138"/>
    </location>
</feature>
<gene>
    <name evidence="9" type="ORF">SAMN02745823_01767</name>
</gene>
<evidence type="ECO:0000256" key="3">
    <source>
        <dbReference type="ARBA" id="ARBA00022475"/>
    </source>
</evidence>
<accession>A0A1M5XFE7</accession>
<evidence type="ECO:0000256" key="7">
    <source>
        <dbReference type="RuleBase" id="RU363032"/>
    </source>
</evidence>
<feature type="transmembrane region" description="Helical" evidence="7">
    <location>
        <begin position="217"/>
        <end position="240"/>
    </location>
</feature>
<keyword evidence="5 7" id="KW-1133">Transmembrane helix</keyword>
<dbReference type="STRING" id="1123282.SAMN02745823_01767"/>
<dbReference type="InterPro" id="IPR035906">
    <property type="entry name" value="MetI-like_sf"/>
</dbReference>
<comment type="subcellular location">
    <subcellularLocation>
        <location evidence="1 7">Cell membrane</location>
        <topology evidence="1 7">Multi-pass membrane protein</topology>
    </subcellularLocation>
</comment>